<dbReference type="EMBL" id="LIBE01000091">
    <property type="protein sequence ID" value="KRO85056.1"/>
    <property type="molecule type" value="Genomic_DNA"/>
</dbReference>
<feature type="binding site" evidence="9">
    <location>
        <position position="98"/>
    </location>
    <ligand>
        <name>Zn(2+)</name>
        <dbReference type="ChEBI" id="CHEBI:29105"/>
    </ligand>
</feature>
<keyword evidence="5 9" id="KW-0862">Zinc</keyword>
<dbReference type="InterPro" id="IPR015892">
    <property type="entry name" value="Carbonic_anhydrase_CS"/>
</dbReference>
<accession>A0A0R2TJU4</accession>
<dbReference type="AlphaFoldDB" id="A0A0R2TJU4"/>
<dbReference type="FunFam" id="3.40.1050.10:FF:000003">
    <property type="entry name" value="Carbonic anhydrase"/>
    <property type="match status" value="1"/>
</dbReference>
<evidence type="ECO:0000256" key="10">
    <source>
        <dbReference type="RuleBase" id="RU003956"/>
    </source>
</evidence>
<feature type="binding site" evidence="9">
    <location>
        <position position="39"/>
    </location>
    <ligand>
        <name>Zn(2+)</name>
        <dbReference type="ChEBI" id="CHEBI:29105"/>
    </ligand>
</feature>
<evidence type="ECO:0000313" key="12">
    <source>
        <dbReference type="Proteomes" id="UP000051547"/>
    </source>
</evidence>
<dbReference type="PANTHER" id="PTHR11002:SF76">
    <property type="entry name" value="CARBONIC ANHYDRASE"/>
    <property type="match status" value="1"/>
</dbReference>
<evidence type="ECO:0000256" key="3">
    <source>
        <dbReference type="ARBA" id="ARBA00014628"/>
    </source>
</evidence>
<dbReference type="SUPFAM" id="SSF53056">
    <property type="entry name" value="beta-carbonic anhydrase, cab"/>
    <property type="match status" value="1"/>
</dbReference>
<dbReference type="InterPro" id="IPR036874">
    <property type="entry name" value="Carbonic_anhydrase_sf"/>
</dbReference>
<dbReference type="PANTHER" id="PTHR11002">
    <property type="entry name" value="CARBONIC ANHYDRASE"/>
    <property type="match status" value="1"/>
</dbReference>
<protein>
    <recommendedName>
        <fullName evidence="3 10">Carbonic anhydrase</fullName>
        <ecNumber evidence="2 10">4.2.1.1</ecNumber>
    </recommendedName>
    <alternativeName>
        <fullName evidence="7 10">Carbonate dehydratase</fullName>
    </alternativeName>
</protein>
<comment type="cofactor">
    <cofactor evidence="9">
        <name>Zn(2+)</name>
        <dbReference type="ChEBI" id="CHEBI:29105"/>
    </cofactor>
    <text evidence="9">Binds 1 zinc ion per subunit.</text>
</comment>
<dbReference type="GO" id="GO:0004089">
    <property type="term" value="F:carbonate dehydratase activity"/>
    <property type="evidence" value="ECO:0007669"/>
    <property type="project" value="UniProtKB-UniRule"/>
</dbReference>
<keyword evidence="4 9" id="KW-0479">Metal-binding</keyword>
<dbReference type="GO" id="GO:0015976">
    <property type="term" value="P:carbon utilization"/>
    <property type="evidence" value="ECO:0007669"/>
    <property type="project" value="InterPro"/>
</dbReference>
<dbReference type="EC" id="4.2.1.1" evidence="2 10"/>
<evidence type="ECO:0000256" key="9">
    <source>
        <dbReference type="PIRSR" id="PIRSR601765-1"/>
    </source>
</evidence>
<keyword evidence="6 10" id="KW-0456">Lyase</keyword>
<evidence type="ECO:0000256" key="1">
    <source>
        <dbReference type="ARBA" id="ARBA00006217"/>
    </source>
</evidence>
<dbReference type="PROSITE" id="PS00704">
    <property type="entry name" value="PROK_CO2_ANHYDRASE_1"/>
    <property type="match status" value="1"/>
</dbReference>
<evidence type="ECO:0000256" key="6">
    <source>
        <dbReference type="ARBA" id="ARBA00023239"/>
    </source>
</evidence>
<evidence type="ECO:0000256" key="7">
    <source>
        <dbReference type="ARBA" id="ARBA00031969"/>
    </source>
</evidence>
<dbReference type="CDD" id="cd00884">
    <property type="entry name" value="beta_CA_cladeB"/>
    <property type="match status" value="1"/>
</dbReference>
<comment type="caution">
    <text evidence="11">The sequence shown here is derived from an EMBL/GenBank/DDBJ whole genome shotgun (WGS) entry which is preliminary data.</text>
</comment>
<dbReference type="InterPro" id="IPR045066">
    <property type="entry name" value="Beta_CA_cladeB"/>
</dbReference>
<sequence length="220" mass="23505">MEKVISGLVQFKSLPFEDRKALFAELANGQSPEVLFITCADSRIDPNLVTQTQPGDLFIIRNAGNIVPPHTRVAGGVTASIEYAVAVLGIKHIVVCGHSDCGAMKGALNIAALADLPHVQDWLDHSRAAVEIVKAKHGQASASELDAVTKQNVLLQLDHLRTHPAVAAKLGTGEIDMHGWVYDIEHGTVAAYDDTQHEFVSIEERYAALIEASANAAATA</sequence>
<dbReference type="PROSITE" id="PS00705">
    <property type="entry name" value="PROK_CO2_ANHYDRASE_2"/>
    <property type="match status" value="1"/>
</dbReference>
<evidence type="ECO:0000256" key="4">
    <source>
        <dbReference type="ARBA" id="ARBA00022723"/>
    </source>
</evidence>
<evidence type="ECO:0000256" key="2">
    <source>
        <dbReference type="ARBA" id="ARBA00012925"/>
    </source>
</evidence>
<comment type="function">
    <text evidence="10">Reversible hydration of carbon dioxide.</text>
</comment>
<evidence type="ECO:0000313" key="11">
    <source>
        <dbReference type="EMBL" id="KRO85056.1"/>
    </source>
</evidence>
<feature type="binding site" evidence="9">
    <location>
        <position position="41"/>
    </location>
    <ligand>
        <name>Zn(2+)</name>
        <dbReference type="ChEBI" id="CHEBI:29105"/>
    </ligand>
</feature>
<proteinExistence type="inferred from homology"/>
<evidence type="ECO:0000256" key="5">
    <source>
        <dbReference type="ARBA" id="ARBA00022833"/>
    </source>
</evidence>
<dbReference type="GO" id="GO:0008270">
    <property type="term" value="F:zinc ion binding"/>
    <property type="evidence" value="ECO:0007669"/>
    <property type="project" value="UniProtKB-UniRule"/>
</dbReference>
<name>A0A0R2TJU4_9GAMM</name>
<dbReference type="Pfam" id="PF00484">
    <property type="entry name" value="Pro_CA"/>
    <property type="match status" value="1"/>
</dbReference>
<organism evidence="11 12">
    <name type="scientific">OM182 bacterium BACL3 MAG-120920-bin41</name>
    <dbReference type="NCBI Taxonomy" id="1655580"/>
    <lineage>
        <taxon>Bacteria</taxon>
        <taxon>Pseudomonadati</taxon>
        <taxon>Pseudomonadota</taxon>
        <taxon>Gammaproteobacteria</taxon>
        <taxon>OMG group</taxon>
        <taxon>OM182 clade</taxon>
    </lineage>
</organism>
<dbReference type="SMART" id="SM00947">
    <property type="entry name" value="Pro_CA"/>
    <property type="match status" value="1"/>
</dbReference>
<dbReference type="Gene3D" id="3.40.1050.10">
    <property type="entry name" value="Carbonic anhydrase"/>
    <property type="match status" value="1"/>
</dbReference>
<gene>
    <name evidence="11" type="ORF">ABR72_09840</name>
</gene>
<reference evidence="11 12" key="1">
    <citation type="submission" date="2015-10" db="EMBL/GenBank/DDBJ databases">
        <title>Metagenome-Assembled Genomes uncover a global brackish microbiome.</title>
        <authorList>
            <person name="Hugerth L.W."/>
            <person name="Larsson J."/>
            <person name="Alneberg J."/>
            <person name="Lindh M.V."/>
            <person name="Legrand C."/>
            <person name="Pinhassi J."/>
            <person name="Andersson A.F."/>
        </authorList>
    </citation>
    <scope>NUCLEOTIDE SEQUENCE [LARGE SCALE GENOMIC DNA]</scope>
    <source>
        <strain evidence="11">BACL4 MAG-120920-bin41</strain>
    </source>
</reference>
<comment type="catalytic activity">
    <reaction evidence="8 10">
        <text>hydrogencarbonate + H(+) = CO2 + H2O</text>
        <dbReference type="Rhea" id="RHEA:10748"/>
        <dbReference type="ChEBI" id="CHEBI:15377"/>
        <dbReference type="ChEBI" id="CHEBI:15378"/>
        <dbReference type="ChEBI" id="CHEBI:16526"/>
        <dbReference type="ChEBI" id="CHEBI:17544"/>
        <dbReference type="EC" id="4.2.1.1"/>
    </reaction>
</comment>
<feature type="binding site" evidence="9">
    <location>
        <position position="101"/>
    </location>
    <ligand>
        <name>Zn(2+)</name>
        <dbReference type="ChEBI" id="CHEBI:29105"/>
    </ligand>
</feature>
<dbReference type="Proteomes" id="UP000051547">
    <property type="component" value="Unassembled WGS sequence"/>
</dbReference>
<evidence type="ECO:0000256" key="8">
    <source>
        <dbReference type="ARBA" id="ARBA00048348"/>
    </source>
</evidence>
<comment type="similarity">
    <text evidence="1 10">Belongs to the beta-class carbonic anhydrase family.</text>
</comment>
<dbReference type="InterPro" id="IPR001765">
    <property type="entry name" value="Carbonic_anhydrase"/>
</dbReference>